<dbReference type="EMBL" id="JACMSC010000016">
    <property type="protein sequence ID" value="KAG6480886.1"/>
    <property type="molecule type" value="Genomic_DNA"/>
</dbReference>
<sequence length="162" mass="18776">MADNEMDRAGPMPGQVCRTIIPPVGNVRLRFLIRWPRDDHLRRTDGQPMCRHVKDPSREKGEERDRLVDRCTCREEEEEEEKHGQVRGVLRFGCEDSDPVPFPLPPDGAHVLQAARHRFRRRRTRPEALRHPTLPASADAPHCRRMDEGRFDAVAEIILYSV</sequence>
<dbReference type="Proteomes" id="UP000734854">
    <property type="component" value="Unassembled WGS sequence"/>
</dbReference>
<name>A0A8J5KBU0_ZINOF</name>
<evidence type="ECO:0000256" key="1">
    <source>
        <dbReference type="SAM" id="MobiDB-lite"/>
    </source>
</evidence>
<protein>
    <submittedName>
        <fullName evidence="2">Uncharacterized protein</fullName>
    </submittedName>
</protein>
<comment type="caution">
    <text evidence="2">The sequence shown here is derived from an EMBL/GenBank/DDBJ whole genome shotgun (WGS) entry which is preliminary data.</text>
</comment>
<reference evidence="2 3" key="1">
    <citation type="submission" date="2020-08" db="EMBL/GenBank/DDBJ databases">
        <title>Plant Genome Project.</title>
        <authorList>
            <person name="Zhang R.-G."/>
        </authorList>
    </citation>
    <scope>NUCLEOTIDE SEQUENCE [LARGE SCALE GENOMIC DNA]</scope>
    <source>
        <tissue evidence="2">Rhizome</tissue>
    </source>
</reference>
<gene>
    <name evidence="2" type="ORF">ZIOFF_057474</name>
</gene>
<feature type="region of interest" description="Disordered" evidence="1">
    <location>
        <begin position="45"/>
        <end position="66"/>
    </location>
</feature>
<dbReference type="AlphaFoldDB" id="A0A8J5KBU0"/>
<keyword evidence="3" id="KW-1185">Reference proteome</keyword>
<organism evidence="2 3">
    <name type="scientific">Zingiber officinale</name>
    <name type="common">Ginger</name>
    <name type="synonym">Amomum zingiber</name>
    <dbReference type="NCBI Taxonomy" id="94328"/>
    <lineage>
        <taxon>Eukaryota</taxon>
        <taxon>Viridiplantae</taxon>
        <taxon>Streptophyta</taxon>
        <taxon>Embryophyta</taxon>
        <taxon>Tracheophyta</taxon>
        <taxon>Spermatophyta</taxon>
        <taxon>Magnoliopsida</taxon>
        <taxon>Liliopsida</taxon>
        <taxon>Zingiberales</taxon>
        <taxon>Zingiberaceae</taxon>
        <taxon>Zingiber</taxon>
    </lineage>
</organism>
<accession>A0A8J5KBU0</accession>
<evidence type="ECO:0000313" key="3">
    <source>
        <dbReference type="Proteomes" id="UP000734854"/>
    </source>
</evidence>
<proteinExistence type="predicted"/>
<evidence type="ECO:0000313" key="2">
    <source>
        <dbReference type="EMBL" id="KAG6480886.1"/>
    </source>
</evidence>
<feature type="compositionally biased region" description="Basic and acidic residues" evidence="1">
    <location>
        <begin position="52"/>
        <end position="66"/>
    </location>
</feature>